<feature type="region of interest" description="Disordered" evidence="1">
    <location>
        <begin position="23"/>
        <end position="62"/>
    </location>
</feature>
<protein>
    <submittedName>
        <fullName evidence="2">Uncharacterized protein</fullName>
    </submittedName>
</protein>
<evidence type="ECO:0000313" key="3">
    <source>
        <dbReference type="Proteomes" id="UP000604083"/>
    </source>
</evidence>
<gene>
    <name evidence="2" type="ORF">JIN78_04880</name>
</gene>
<comment type="caution">
    <text evidence="2">The sequence shown here is derived from an EMBL/GenBank/DDBJ whole genome shotgun (WGS) entry which is preliminary data.</text>
</comment>
<name>A0A934VK86_9BACT</name>
<organism evidence="2 3">
    <name type="scientific">Roseibacillus ishigakijimensis</name>
    <dbReference type="NCBI Taxonomy" id="454146"/>
    <lineage>
        <taxon>Bacteria</taxon>
        <taxon>Pseudomonadati</taxon>
        <taxon>Verrucomicrobiota</taxon>
        <taxon>Verrucomicrobiia</taxon>
        <taxon>Verrucomicrobiales</taxon>
        <taxon>Verrucomicrobiaceae</taxon>
        <taxon>Roseibacillus</taxon>
    </lineage>
</organism>
<dbReference type="Proteomes" id="UP000604083">
    <property type="component" value="Unassembled WGS sequence"/>
</dbReference>
<feature type="compositionally biased region" description="Basic and acidic residues" evidence="1">
    <location>
        <begin position="49"/>
        <end position="62"/>
    </location>
</feature>
<accession>A0A934VK86</accession>
<reference evidence="2" key="1">
    <citation type="submission" date="2021-01" db="EMBL/GenBank/DDBJ databases">
        <title>Modified the classification status of verrucomicrobia.</title>
        <authorList>
            <person name="Feng X."/>
        </authorList>
    </citation>
    <scope>NUCLEOTIDE SEQUENCE</scope>
    <source>
        <strain evidence="2">KCTC 12986</strain>
    </source>
</reference>
<dbReference type="EMBL" id="JAENIO010000008">
    <property type="protein sequence ID" value="MBK1833389.1"/>
    <property type="molecule type" value="Genomic_DNA"/>
</dbReference>
<proteinExistence type="predicted"/>
<sequence length="62" mass="6773">MASLFLAVIVWFLIKDLLTNQGPLSDSPEDSLLGTSDLSDVVPGPPQPRQEEKAPKEETTLH</sequence>
<dbReference type="RefSeq" id="WP_200390823.1">
    <property type="nucleotide sequence ID" value="NZ_JAENIO010000008.1"/>
</dbReference>
<dbReference type="AlphaFoldDB" id="A0A934VK86"/>
<evidence type="ECO:0000313" key="2">
    <source>
        <dbReference type="EMBL" id="MBK1833389.1"/>
    </source>
</evidence>
<keyword evidence="3" id="KW-1185">Reference proteome</keyword>
<evidence type="ECO:0000256" key="1">
    <source>
        <dbReference type="SAM" id="MobiDB-lite"/>
    </source>
</evidence>